<protein>
    <recommendedName>
        <fullName evidence="7">Major facilitator superfamily (MFS) profile domain-containing protein</fullName>
    </recommendedName>
</protein>
<evidence type="ECO:0000256" key="4">
    <source>
        <dbReference type="ARBA" id="ARBA00022989"/>
    </source>
</evidence>
<dbReference type="InterPro" id="IPR020846">
    <property type="entry name" value="MFS_dom"/>
</dbReference>
<proteinExistence type="predicted"/>
<dbReference type="GO" id="GO:0022857">
    <property type="term" value="F:transmembrane transporter activity"/>
    <property type="evidence" value="ECO:0007669"/>
    <property type="project" value="InterPro"/>
</dbReference>
<evidence type="ECO:0000256" key="1">
    <source>
        <dbReference type="ARBA" id="ARBA00004141"/>
    </source>
</evidence>
<dbReference type="PANTHER" id="PTHR23505">
    <property type="entry name" value="SPINSTER"/>
    <property type="match status" value="1"/>
</dbReference>
<feature type="transmembrane region" description="Helical" evidence="6">
    <location>
        <begin position="192"/>
        <end position="212"/>
    </location>
</feature>
<dbReference type="SUPFAM" id="SSF103473">
    <property type="entry name" value="MFS general substrate transporter"/>
    <property type="match status" value="1"/>
</dbReference>
<evidence type="ECO:0000313" key="8">
    <source>
        <dbReference type="EMBL" id="SVA65284.1"/>
    </source>
</evidence>
<dbReference type="PANTHER" id="PTHR23505:SF79">
    <property type="entry name" value="PROTEIN SPINSTER"/>
    <property type="match status" value="1"/>
</dbReference>
<gene>
    <name evidence="8" type="ORF">METZ01_LOCUS118138</name>
</gene>
<dbReference type="PROSITE" id="PS50850">
    <property type="entry name" value="MFS"/>
    <property type="match status" value="1"/>
</dbReference>
<feature type="transmembrane region" description="Helical" evidence="6">
    <location>
        <begin position="284"/>
        <end position="308"/>
    </location>
</feature>
<keyword evidence="3 6" id="KW-0812">Transmembrane</keyword>
<feature type="transmembrane region" description="Helical" evidence="6">
    <location>
        <begin position="412"/>
        <end position="432"/>
    </location>
</feature>
<keyword evidence="5 6" id="KW-0472">Membrane</keyword>
<dbReference type="InterPro" id="IPR011701">
    <property type="entry name" value="MFS"/>
</dbReference>
<evidence type="ECO:0000259" key="7">
    <source>
        <dbReference type="PROSITE" id="PS50850"/>
    </source>
</evidence>
<feature type="transmembrane region" description="Helical" evidence="6">
    <location>
        <begin position="22"/>
        <end position="39"/>
    </location>
</feature>
<feature type="domain" description="Major facilitator superfamily (MFS) profile" evidence="7">
    <location>
        <begin position="26"/>
        <end position="439"/>
    </location>
</feature>
<feature type="transmembrane region" description="Helical" evidence="6">
    <location>
        <begin position="345"/>
        <end position="366"/>
    </location>
</feature>
<evidence type="ECO:0000256" key="3">
    <source>
        <dbReference type="ARBA" id="ARBA00022692"/>
    </source>
</evidence>
<dbReference type="EMBL" id="UINC01015519">
    <property type="protein sequence ID" value="SVA65284.1"/>
    <property type="molecule type" value="Genomic_DNA"/>
</dbReference>
<organism evidence="8">
    <name type="scientific">marine metagenome</name>
    <dbReference type="NCBI Taxonomy" id="408172"/>
    <lineage>
        <taxon>unclassified sequences</taxon>
        <taxon>metagenomes</taxon>
        <taxon>ecological metagenomes</taxon>
    </lineage>
</organism>
<dbReference type="AlphaFoldDB" id="A0A381XKJ9"/>
<feature type="transmembrane region" description="Helical" evidence="6">
    <location>
        <begin position="245"/>
        <end position="264"/>
    </location>
</feature>
<reference evidence="8" key="1">
    <citation type="submission" date="2018-05" db="EMBL/GenBank/DDBJ databases">
        <authorList>
            <person name="Lanie J.A."/>
            <person name="Ng W.-L."/>
            <person name="Kazmierczak K.M."/>
            <person name="Andrzejewski T.M."/>
            <person name="Davidsen T.M."/>
            <person name="Wayne K.J."/>
            <person name="Tettelin H."/>
            <person name="Glass J.I."/>
            <person name="Rusch D."/>
            <person name="Podicherti R."/>
            <person name="Tsui H.-C.T."/>
            <person name="Winkler M.E."/>
        </authorList>
    </citation>
    <scope>NUCLEOTIDE SEQUENCE</scope>
</reference>
<keyword evidence="4 6" id="KW-1133">Transmembrane helix</keyword>
<sequence length="453" mass="49701">MNMNDFKHAAAATEEQYGSPTYAWYVVIILLFAYVTSFLDRTILTLLVEPIRETLNITDLQLSLLHGFAFAVFYVSLGVPIARFADSHNRVKLISAGVLVWSVMTAFCGLARNFTHMFLARVGVGIGEATLSPAAYSIISDYFPVEKRPRAFSVYQTGIYVGMGLAMIIGGYVIAVVPSINMPFYGPMEPWQVVFLLVGLPGLLVFLLLRTIREPERKGMMVDAEGNTTISFREVLSFIGARRGAYGYVIGGVAAKSLAFYGVAAWLPTYFIRTFGWDAQTIGLWYGLASIIFGVIGINTGSTVSVWLRNRGYIDANVRICLGAEACLIPIGILASLMPTPELSMMFYCGFIFFASFSVGCQAAALQEITPNQLRAQVSAIYLFCTNMVGIGFGPTFIAFFTDVVFKNDALVGYSMSIAVAFACPIGVFLFWRGLKPYRKCLDLAKQNYAAPS</sequence>
<dbReference type="CDD" id="cd17328">
    <property type="entry name" value="MFS_spinster_like"/>
    <property type="match status" value="1"/>
</dbReference>
<evidence type="ECO:0000256" key="2">
    <source>
        <dbReference type="ARBA" id="ARBA00022448"/>
    </source>
</evidence>
<feature type="transmembrane region" description="Helical" evidence="6">
    <location>
        <begin position="378"/>
        <end position="400"/>
    </location>
</feature>
<feature type="transmembrane region" description="Helical" evidence="6">
    <location>
        <begin position="60"/>
        <end position="81"/>
    </location>
</feature>
<keyword evidence="2" id="KW-0813">Transport</keyword>
<dbReference type="InterPro" id="IPR044770">
    <property type="entry name" value="MFS_spinster-like"/>
</dbReference>
<comment type="subcellular location">
    <subcellularLocation>
        <location evidence="1">Membrane</location>
        <topology evidence="1">Multi-pass membrane protein</topology>
    </subcellularLocation>
</comment>
<dbReference type="InterPro" id="IPR036259">
    <property type="entry name" value="MFS_trans_sf"/>
</dbReference>
<dbReference type="GO" id="GO:0016020">
    <property type="term" value="C:membrane"/>
    <property type="evidence" value="ECO:0007669"/>
    <property type="project" value="UniProtKB-SubCell"/>
</dbReference>
<dbReference type="Pfam" id="PF07690">
    <property type="entry name" value="MFS_1"/>
    <property type="match status" value="1"/>
</dbReference>
<name>A0A381XKJ9_9ZZZZ</name>
<accession>A0A381XKJ9</accession>
<evidence type="ECO:0000256" key="6">
    <source>
        <dbReference type="SAM" id="Phobius"/>
    </source>
</evidence>
<feature type="transmembrane region" description="Helical" evidence="6">
    <location>
        <begin position="157"/>
        <end position="180"/>
    </location>
</feature>
<evidence type="ECO:0000256" key="5">
    <source>
        <dbReference type="ARBA" id="ARBA00023136"/>
    </source>
</evidence>
<feature type="transmembrane region" description="Helical" evidence="6">
    <location>
        <begin position="93"/>
        <end position="111"/>
    </location>
</feature>
<dbReference type="Gene3D" id="1.20.1250.20">
    <property type="entry name" value="MFS general substrate transporter like domains"/>
    <property type="match status" value="2"/>
</dbReference>
<feature type="transmembrane region" description="Helical" evidence="6">
    <location>
        <begin position="320"/>
        <end position="339"/>
    </location>
</feature>